<dbReference type="EMBL" id="QRDZ01000008">
    <property type="protein sequence ID" value="RED83177.1"/>
    <property type="molecule type" value="Genomic_DNA"/>
</dbReference>
<dbReference type="PANTHER" id="PTHR11104:SF0">
    <property type="entry name" value="SPBETA PROPHAGE-DERIVED AMINOGLYCOSIDE N(3')-ACETYLTRANSFERASE-LIKE PROTEIN YOKD"/>
    <property type="match status" value="1"/>
</dbReference>
<comment type="catalytic activity">
    <reaction evidence="4">
        <text>a 2-deoxystreptamine antibiotic + acetyl-CoA = an N(3)-acetyl-2-deoxystreptamine antibiotic + CoA + H(+)</text>
        <dbReference type="Rhea" id="RHEA:12665"/>
        <dbReference type="ChEBI" id="CHEBI:15378"/>
        <dbReference type="ChEBI" id="CHEBI:57287"/>
        <dbReference type="ChEBI" id="CHEBI:57288"/>
        <dbReference type="ChEBI" id="CHEBI:57921"/>
        <dbReference type="ChEBI" id="CHEBI:77452"/>
        <dbReference type="EC" id="2.3.1.81"/>
    </reaction>
</comment>
<sequence length="270" mass="30131">MKEKEIINRTQMPVTVSNMIRDMQVLGIRKEDNILVHSSLSSLGWVCGGAHAVVQALVKSVGDGGTLTMPAQSGDWSDPDEWENPPVPQEWINMIYNEMPAFDPLITPTRGMGRIAELFRTYPGTLRSQHPQVSFCSNGKYAEYVTSDHPLTPQFGEDSPLGKLYSIGAKVLLLGVGFDSCTSFHLAEARLESMPIKRMGTAMLKDGKRVWEWFTDFAYDADDFSRIGERFEAGGHVQHGKIGNATCSLFDLKEAVDFAEKYLQKHRVNN</sequence>
<evidence type="ECO:0000313" key="6">
    <source>
        <dbReference type="Proteomes" id="UP000256977"/>
    </source>
</evidence>
<name>A0A3D9KBN6_9BACL</name>
<dbReference type="PANTHER" id="PTHR11104">
    <property type="entry name" value="AMINOGLYCOSIDE N3-ACETYLTRANSFERASE"/>
    <property type="match status" value="1"/>
</dbReference>
<dbReference type="GO" id="GO:0046353">
    <property type="term" value="F:aminoglycoside 3-N-acetyltransferase activity"/>
    <property type="evidence" value="ECO:0007669"/>
    <property type="project" value="UniProtKB-EC"/>
</dbReference>
<evidence type="ECO:0000256" key="1">
    <source>
        <dbReference type="ARBA" id="ARBA00006383"/>
    </source>
</evidence>
<reference evidence="5 6" key="1">
    <citation type="submission" date="2018-07" db="EMBL/GenBank/DDBJ databases">
        <title>Genomic Encyclopedia of Type Strains, Phase III (KMG-III): the genomes of soil and plant-associated and newly described type strains.</title>
        <authorList>
            <person name="Whitman W."/>
        </authorList>
    </citation>
    <scope>NUCLEOTIDE SEQUENCE [LARGE SCALE GENOMIC DNA]</scope>
    <source>
        <strain evidence="5 6">CECT 7287</strain>
    </source>
</reference>
<dbReference type="Pfam" id="PF02522">
    <property type="entry name" value="Antibiotic_NAT"/>
    <property type="match status" value="1"/>
</dbReference>
<comment type="caution">
    <text evidence="5">The sequence shown here is derived from an EMBL/GenBank/DDBJ whole genome shotgun (WGS) entry which is preliminary data.</text>
</comment>
<evidence type="ECO:0000256" key="2">
    <source>
        <dbReference type="ARBA" id="ARBA00022679"/>
    </source>
</evidence>
<dbReference type="SUPFAM" id="SSF110710">
    <property type="entry name" value="TTHA0583/YokD-like"/>
    <property type="match status" value="1"/>
</dbReference>
<evidence type="ECO:0000256" key="3">
    <source>
        <dbReference type="ARBA" id="ARBA00023315"/>
    </source>
</evidence>
<gene>
    <name evidence="5" type="ORF">DFP98_10819</name>
</gene>
<dbReference type="GO" id="GO:0046677">
    <property type="term" value="P:response to antibiotic"/>
    <property type="evidence" value="ECO:0007669"/>
    <property type="project" value="UniProtKB-KW"/>
</dbReference>
<keyword evidence="2 4" id="KW-0808">Transferase</keyword>
<comment type="similarity">
    <text evidence="1 4">Belongs to the antibiotic N-acetyltransferase family.</text>
</comment>
<dbReference type="RefSeq" id="WP_116060787.1">
    <property type="nucleotide sequence ID" value="NZ_QRDZ01000008.1"/>
</dbReference>
<proteinExistence type="inferred from homology"/>
<accession>A0A3D9KBN6</accession>
<dbReference type="InterPro" id="IPR028345">
    <property type="entry name" value="Antibiotic_NAT-like"/>
</dbReference>
<keyword evidence="6" id="KW-1185">Reference proteome</keyword>
<dbReference type="EC" id="2.3.1.-" evidence="4"/>
<protein>
    <recommendedName>
        <fullName evidence="4">Aminoglycoside N(3)-acetyltransferase</fullName>
        <ecNumber evidence="4">2.3.1.-</ecNumber>
    </recommendedName>
</protein>
<dbReference type="InterPro" id="IPR003679">
    <property type="entry name" value="Amioglycoside_AcTrfase"/>
</dbReference>
<evidence type="ECO:0000256" key="4">
    <source>
        <dbReference type="RuleBase" id="RU365031"/>
    </source>
</evidence>
<dbReference type="OrthoDB" id="7330654at2"/>
<keyword evidence="3 4" id="KW-0012">Acyltransferase</keyword>
<keyword evidence="4" id="KW-0046">Antibiotic resistance</keyword>
<dbReference type="Proteomes" id="UP000256977">
    <property type="component" value="Unassembled WGS sequence"/>
</dbReference>
<evidence type="ECO:0000313" key="5">
    <source>
        <dbReference type="EMBL" id="RED83177.1"/>
    </source>
</evidence>
<organism evidence="5 6">
    <name type="scientific">Cohnella phaseoli</name>
    <dbReference type="NCBI Taxonomy" id="456490"/>
    <lineage>
        <taxon>Bacteria</taxon>
        <taxon>Bacillati</taxon>
        <taxon>Bacillota</taxon>
        <taxon>Bacilli</taxon>
        <taxon>Bacillales</taxon>
        <taxon>Paenibacillaceae</taxon>
        <taxon>Cohnella</taxon>
    </lineage>
</organism>
<dbReference type="AlphaFoldDB" id="A0A3D9KBN6"/>